<reference evidence="2" key="1">
    <citation type="submission" date="2017-09" db="EMBL/GenBank/DDBJ databases">
        <title>Depth-based differentiation of microbial function through sediment-hosted aquifers and enrichment of novel symbionts in the deep terrestrial subsurface.</title>
        <authorList>
            <person name="Probst A.J."/>
            <person name="Ladd B."/>
            <person name="Jarett J.K."/>
            <person name="Geller-Mcgrath D.E."/>
            <person name="Sieber C.M.K."/>
            <person name="Emerson J.B."/>
            <person name="Anantharaman K."/>
            <person name="Thomas B.C."/>
            <person name="Malmstrom R."/>
            <person name="Stieglmeier M."/>
            <person name="Klingl A."/>
            <person name="Woyke T."/>
            <person name="Ryan C.M."/>
            <person name="Banfield J.F."/>
        </authorList>
    </citation>
    <scope>NUCLEOTIDE SEQUENCE [LARGE SCALE GENOMIC DNA]</scope>
</reference>
<evidence type="ECO:0008006" key="3">
    <source>
        <dbReference type="Google" id="ProtNLM"/>
    </source>
</evidence>
<dbReference type="Proteomes" id="UP000229335">
    <property type="component" value="Unassembled WGS sequence"/>
</dbReference>
<gene>
    <name evidence="1" type="ORF">COU00_02130</name>
</gene>
<protein>
    <recommendedName>
        <fullName evidence="3">tRNA 2-thiouridine(34) synthase MnmA</fullName>
    </recommendedName>
</protein>
<dbReference type="InterPro" id="IPR014729">
    <property type="entry name" value="Rossmann-like_a/b/a_fold"/>
</dbReference>
<sequence length="82" mass="9207">MKTLKHENNKHPRNNLANQELKQAEVFVGMSGGVDSSVAAALLKHPPSLKCYGEARQGFNVTGVFIKIWDEKWGNCAWPQER</sequence>
<dbReference type="AlphaFoldDB" id="A0A2M6WM27"/>
<organism evidence="1 2">
    <name type="scientific">Candidatus Falkowbacteria bacterium CG10_big_fil_rev_8_21_14_0_10_43_11</name>
    <dbReference type="NCBI Taxonomy" id="1974568"/>
    <lineage>
        <taxon>Bacteria</taxon>
        <taxon>Candidatus Falkowiibacteriota</taxon>
    </lineage>
</organism>
<feature type="non-terminal residue" evidence="1">
    <location>
        <position position="82"/>
    </location>
</feature>
<evidence type="ECO:0000313" key="2">
    <source>
        <dbReference type="Proteomes" id="UP000229335"/>
    </source>
</evidence>
<dbReference type="Pfam" id="PF03054">
    <property type="entry name" value="tRNA_Me_trans"/>
    <property type="match status" value="1"/>
</dbReference>
<evidence type="ECO:0000313" key="1">
    <source>
        <dbReference type="EMBL" id="PIT93853.1"/>
    </source>
</evidence>
<comment type="caution">
    <text evidence="1">The sequence shown here is derived from an EMBL/GenBank/DDBJ whole genome shotgun (WGS) entry which is preliminary data.</text>
</comment>
<name>A0A2M6WM27_9BACT</name>
<dbReference type="Gene3D" id="3.40.50.620">
    <property type="entry name" value="HUPs"/>
    <property type="match status" value="1"/>
</dbReference>
<dbReference type="EMBL" id="PFAS01000035">
    <property type="protein sequence ID" value="PIT93853.1"/>
    <property type="molecule type" value="Genomic_DNA"/>
</dbReference>
<dbReference type="SUPFAM" id="SSF52402">
    <property type="entry name" value="Adenine nucleotide alpha hydrolases-like"/>
    <property type="match status" value="1"/>
</dbReference>
<proteinExistence type="predicted"/>
<accession>A0A2M6WM27</accession>